<dbReference type="Proteomes" id="UP001497623">
    <property type="component" value="Unassembled WGS sequence"/>
</dbReference>
<keyword evidence="4" id="KW-0808">Transferase</keyword>
<proteinExistence type="inferred from homology"/>
<dbReference type="GO" id="GO:0140563">
    <property type="term" value="F:UDP-D-xylose:beta-D-glucoside alpha-1,3-D-xylosyltransferase activity"/>
    <property type="evidence" value="ECO:0007669"/>
    <property type="project" value="UniProtKB-EC"/>
</dbReference>
<comment type="catalytic activity">
    <reaction evidence="12">
        <text>3-O-(beta-D-glucosyl)-L-seryl-[EGF-like domain protein] + UDP-alpha-D-xylose = 3-O-[alpha-D-xylosyl-(1-&gt;3)-beta-D-glucosyl]-L-seryl-[EGF-like domain protein] + UDP + H(+)</text>
        <dbReference type="Rhea" id="RHEA:56064"/>
        <dbReference type="Rhea" id="RHEA-COMP:14610"/>
        <dbReference type="Rhea" id="RHEA-COMP:14611"/>
        <dbReference type="ChEBI" id="CHEBI:15378"/>
        <dbReference type="ChEBI" id="CHEBI:57632"/>
        <dbReference type="ChEBI" id="CHEBI:58223"/>
        <dbReference type="ChEBI" id="CHEBI:140575"/>
        <dbReference type="ChEBI" id="CHEBI:140576"/>
        <dbReference type="EC" id="2.4.2.42"/>
    </reaction>
</comment>
<dbReference type="InterPro" id="IPR051993">
    <property type="entry name" value="Glycosyltransferase_8"/>
</dbReference>
<name>A0AAV2PFC9_MEGNR</name>
<dbReference type="PANTHER" id="PTHR46012">
    <property type="entry name" value="IP22168P"/>
    <property type="match status" value="1"/>
</dbReference>
<reference evidence="14 15" key="1">
    <citation type="submission" date="2024-05" db="EMBL/GenBank/DDBJ databases">
        <authorList>
            <person name="Wallberg A."/>
        </authorList>
    </citation>
    <scope>NUCLEOTIDE SEQUENCE [LARGE SCALE GENOMIC DNA]</scope>
</reference>
<keyword evidence="7 13" id="KW-1133">Transmembrane helix</keyword>
<keyword evidence="8 13" id="KW-0472">Membrane</keyword>
<evidence type="ECO:0000256" key="8">
    <source>
        <dbReference type="ARBA" id="ARBA00023136"/>
    </source>
</evidence>
<evidence type="ECO:0000256" key="6">
    <source>
        <dbReference type="ARBA" id="ARBA00022968"/>
    </source>
</evidence>
<keyword evidence="3" id="KW-0328">Glycosyltransferase</keyword>
<evidence type="ECO:0000256" key="4">
    <source>
        <dbReference type="ARBA" id="ARBA00022679"/>
    </source>
</evidence>
<evidence type="ECO:0000313" key="14">
    <source>
        <dbReference type="EMBL" id="CAL4058546.1"/>
    </source>
</evidence>
<evidence type="ECO:0000256" key="11">
    <source>
        <dbReference type="ARBA" id="ARBA00038854"/>
    </source>
</evidence>
<dbReference type="GO" id="GO:0016020">
    <property type="term" value="C:membrane"/>
    <property type="evidence" value="ECO:0007669"/>
    <property type="project" value="UniProtKB-SubCell"/>
</dbReference>
<keyword evidence="5 13" id="KW-0812">Transmembrane</keyword>
<dbReference type="Pfam" id="PF01501">
    <property type="entry name" value="Glyco_transf_8"/>
    <property type="match status" value="1"/>
</dbReference>
<dbReference type="EC" id="2.4.2.42" evidence="11"/>
<dbReference type="EMBL" id="CAXKWB010000002">
    <property type="protein sequence ID" value="CAL4058546.1"/>
    <property type="molecule type" value="Genomic_DNA"/>
</dbReference>
<feature type="non-terminal residue" evidence="14">
    <location>
        <position position="433"/>
    </location>
</feature>
<evidence type="ECO:0000256" key="10">
    <source>
        <dbReference type="ARBA" id="ARBA00037301"/>
    </source>
</evidence>
<sequence>MSLNRLQYASIYIKYMGLIQSGGGVVHFRQTTPLMNLSYISKTKNFKARARPFLPVVYVFLILVMVSLNRGPLGLAKEEEHQIQKRETELVAEILSTEVKDSSSIPDVVFFLILCQGTAGNNQGGKSAADFSRQLRQTAVMFKSAVTQTKTTLRFIIIADSEELYHRTTNLTYGWPEEYTNRLKFEYHPVWYPEDRQAMRSMFRVCATQRLFLPDMFPDLDAAIYIDTDLVFMRPPEDLWAEFNKFNKKQSIAMAPCDYHYDSKRNKVPYYGKTGLNAGIMHMNLTRMKSFPWGGWTPANMKVYDQYKKKIKLADQDILNILFNKLPQHLYELGCEWNYRIWQCSQGRNLCNGAEERGVSILHGNAMAFVNGTEMKIQVIFEAFEQFKLGTPLNTLLDTIDANLKKVSVFKSKCAKISNIDEIFTTELRKQVM</sequence>
<evidence type="ECO:0000256" key="12">
    <source>
        <dbReference type="ARBA" id="ARBA00049181"/>
    </source>
</evidence>
<dbReference type="AlphaFoldDB" id="A0AAV2PFC9"/>
<accession>A0AAV2PFC9</accession>
<evidence type="ECO:0000256" key="7">
    <source>
        <dbReference type="ARBA" id="ARBA00022989"/>
    </source>
</evidence>
<dbReference type="GO" id="GO:0016266">
    <property type="term" value="P:protein O-linked glycosylation via N-acetyl-galactosamine"/>
    <property type="evidence" value="ECO:0007669"/>
    <property type="project" value="TreeGrafter"/>
</dbReference>
<keyword evidence="15" id="KW-1185">Reference proteome</keyword>
<evidence type="ECO:0000256" key="3">
    <source>
        <dbReference type="ARBA" id="ARBA00022676"/>
    </source>
</evidence>
<evidence type="ECO:0000256" key="9">
    <source>
        <dbReference type="ARBA" id="ARBA00023180"/>
    </source>
</evidence>
<keyword evidence="6" id="KW-0735">Signal-anchor</keyword>
<gene>
    <name evidence="14" type="ORF">MNOR_LOCUS9</name>
</gene>
<comment type="caution">
    <text evidence="14">The sequence shown here is derived from an EMBL/GenBank/DDBJ whole genome shotgun (WGS) entry which is preliminary data.</text>
</comment>
<dbReference type="Gene3D" id="3.90.550.10">
    <property type="entry name" value="Spore Coat Polysaccharide Biosynthesis Protein SpsA, Chain A"/>
    <property type="match status" value="1"/>
</dbReference>
<evidence type="ECO:0000256" key="1">
    <source>
        <dbReference type="ARBA" id="ARBA00004606"/>
    </source>
</evidence>
<evidence type="ECO:0000313" key="15">
    <source>
        <dbReference type="Proteomes" id="UP001497623"/>
    </source>
</evidence>
<organism evidence="14 15">
    <name type="scientific">Meganyctiphanes norvegica</name>
    <name type="common">Northern krill</name>
    <name type="synonym">Thysanopoda norvegica</name>
    <dbReference type="NCBI Taxonomy" id="48144"/>
    <lineage>
        <taxon>Eukaryota</taxon>
        <taxon>Metazoa</taxon>
        <taxon>Ecdysozoa</taxon>
        <taxon>Arthropoda</taxon>
        <taxon>Crustacea</taxon>
        <taxon>Multicrustacea</taxon>
        <taxon>Malacostraca</taxon>
        <taxon>Eumalacostraca</taxon>
        <taxon>Eucarida</taxon>
        <taxon>Euphausiacea</taxon>
        <taxon>Euphausiidae</taxon>
        <taxon>Meganyctiphanes</taxon>
    </lineage>
</organism>
<dbReference type="PANTHER" id="PTHR46012:SF2">
    <property type="entry name" value="IP22168P"/>
    <property type="match status" value="1"/>
</dbReference>
<keyword evidence="9" id="KW-0325">Glycoprotein</keyword>
<comment type="similarity">
    <text evidence="2">Belongs to the glycosyltransferase 8 family.</text>
</comment>
<comment type="subcellular location">
    <subcellularLocation>
        <location evidence="1">Membrane</location>
        <topology evidence="1">Single-pass type II membrane protein</topology>
    </subcellularLocation>
</comment>
<comment type="function">
    <text evidence="10">Glycosyltransferase which elongates the O-linked glucose attached to EGF-like repeats in the extracellular domain of Notch proteins by catalyzing the addition of xylose.</text>
</comment>
<dbReference type="InterPro" id="IPR029044">
    <property type="entry name" value="Nucleotide-diphossugar_trans"/>
</dbReference>
<dbReference type="InterPro" id="IPR002495">
    <property type="entry name" value="Glyco_trans_8"/>
</dbReference>
<feature type="transmembrane region" description="Helical" evidence="13">
    <location>
        <begin position="50"/>
        <end position="68"/>
    </location>
</feature>
<evidence type="ECO:0000256" key="13">
    <source>
        <dbReference type="SAM" id="Phobius"/>
    </source>
</evidence>
<evidence type="ECO:0000256" key="5">
    <source>
        <dbReference type="ARBA" id="ARBA00022692"/>
    </source>
</evidence>
<protein>
    <recommendedName>
        <fullName evidence="11">UDP-D-xylose:beta-D-glucoside alpha-1,3-D-xylosyltransferase</fullName>
        <ecNumber evidence="11">2.4.2.42</ecNumber>
    </recommendedName>
</protein>
<evidence type="ECO:0000256" key="2">
    <source>
        <dbReference type="ARBA" id="ARBA00006351"/>
    </source>
</evidence>
<dbReference type="SUPFAM" id="SSF53448">
    <property type="entry name" value="Nucleotide-diphospho-sugar transferases"/>
    <property type="match status" value="1"/>
</dbReference>